<dbReference type="AlphaFoldDB" id="A0AAD8BHA5"/>
<reference evidence="2" key="2">
    <citation type="submission" date="2023-04" db="EMBL/GenBank/DDBJ databases">
        <authorList>
            <person name="Bu L."/>
            <person name="Lu L."/>
            <person name="Laidemitt M.R."/>
            <person name="Zhang S.M."/>
            <person name="Mutuku M."/>
            <person name="Mkoji G."/>
            <person name="Steinauer M."/>
            <person name="Loker E.S."/>
        </authorList>
    </citation>
    <scope>NUCLEOTIDE SEQUENCE</scope>
    <source>
        <strain evidence="2">KasaAsao</strain>
        <tissue evidence="2">Whole Snail</tissue>
    </source>
</reference>
<keyword evidence="3" id="KW-1185">Reference proteome</keyword>
<evidence type="ECO:0000313" key="3">
    <source>
        <dbReference type="Proteomes" id="UP001233172"/>
    </source>
</evidence>
<proteinExistence type="predicted"/>
<organism evidence="2 3">
    <name type="scientific">Biomphalaria pfeifferi</name>
    <name type="common">Bloodfluke planorb</name>
    <name type="synonym">Freshwater snail</name>
    <dbReference type="NCBI Taxonomy" id="112525"/>
    <lineage>
        <taxon>Eukaryota</taxon>
        <taxon>Metazoa</taxon>
        <taxon>Spiralia</taxon>
        <taxon>Lophotrochozoa</taxon>
        <taxon>Mollusca</taxon>
        <taxon>Gastropoda</taxon>
        <taxon>Heterobranchia</taxon>
        <taxon>Euthyneura</taxon>
        <taxon>Panpulmonata</taxon>
        <taxon>Hygrophila</taxon>
        <taxon>Lymnaeoidea</taxon>
        <taxon>Planorbidae</taxon>
        <taxon>Biomphalaria</taxon>
    </lineage>
</organism>
<name>A0AAD8BHA5_BIOPF</name>
<evidence type="ECO:0000256" key="1">
    <source>
        <dbReference type="SAM" id="MobiDB-lite"/>
    </source>
</evidence>
<dbReference type="EMBL" id="JASAOG010000086">
    <property type="protein sequence ID" value="KAK0053490.1"/>
    <property type="molecule type" value="Genomic_DNA"/>
</dbReference>
<reference evidence="2" key="1">
    <citation type="journal article" date="2023" name="PLoS Negl. Trop. Dis.">
        <title>A genome sequence for Biomphalaria pfeifferi, the major vector snail for the human-infecting parasite Schistosoma mansoni.</title>
        <authorList>
            <person name="Bu L."/>
            <person name="Lu L."/>
            <person name="Laidemitt M.R."/>
            <person name="Zhang S.M."/>
            <person name="Mutuku M."/>
            <person name="Mkoji G."/>
            <person name="Steinauer M."/>
            <person name="Loker E.S."/>
        </authorList>
    </citation>
    <scope>NUCLEOTIDE SEQUENCE</scope>
    <source>
        <strain evidence="2">KasaAsao</strain>
    </source>
</reference>
<protein>
    <submittedName>
        <fullName evidence="2">Uncharacterized protein</fullName>
    </submittedName>
</protein>
<feature type="compositionally biased region" description="Basic and acidic residues" evidence="1">
    <location>
        <begin position="49"/>
        <end position="60"/>
    </location>
</feature>
<accession>A0AAD8BHA5</accession>
<gene>
    <name evidence="2" type="ORF">Bpfe_017188</name>
</gene>
<comment type="caution">
    <text evidence="2">The sequence shown here is derived from an EMBL/GenBank/DDBJ whole genome shotgun (WGS) entry which is preliminary data.</text>
</comment>
<evidence type="ECO:0000313" key="2">
    <source>
        <dbReference type="EMBL" id="KAK0053490.1"/>
    </source>
</evidence>
<feature type="non-terminal residue" evidence="2">
    <location>
        <position position="1"/>
    </location>
</feature>
<feature type="compositionally biased region" description="Polar residues" evidence="1">
    <location>
        <begin position="32"/>
        <end position="47"/>
    </location>
</feature>
<sequence length="60" mass="6866">MASKVSLELKANNIKGSLPQCIDSRLNFASKQLNPSNQSEQDLTLSTRLDYKRTRRELTR</sequence>
<dbReference type="Proteomes" id="UP001233172">
    <property type="component" value="Unassembled WGS sequence"/>
</dbReference>
<feature type="region of interest" description="Disordered" evidence="1">
    <location>
        <begin position="32"/>
        <end position="60"/>
    </location>
</feature>